<dbReference type="NCBIfam" id="TIGR03380">
    <property type="entry name" value="agmatine_aguA"/>
    <property type="match status" value="1"/>
</dbReference>
<dbReference type="GO" id="GO:0047632">
    <property type="term" value="F:agmatine deiminase activity"/>
    <property type="evidence" value="ECO:0007669"/>
    <property type="project" value="UniProtKB-UniRule"/>
</dbReference>
<dbReference type="Proteomes" id="UP000004923">
    <property type="component" value="Unassembled WGS sequence"/>
</dbReference>
<dbReference type="SUPFAM" id="SSF55909">
    <property type="entry name" value="Pentein"/>
    <property type="match status" value="1"/>
</dbReference>
<dbReference type="HAMAP" id="MF_01841">
    <property type="entry name" value="Agmatine_deimin"/>
    <property type="match status" value="1"/>
</dbReference>
<dbReference type="GeneID" id="78523473"/>
<evidence type="ECO:0000313" key="4">
    <source>
        <dbReference type="Proteomes" id="UP000004923"/>
    </source>
</evidence>
<dbReference type="RefSeq" id="WP_009144911.1">
    <property type="nucleotide sequence ID" value="NZ_GL830863.1"/>
</dbReference>
<keyword evidence="4" id="KW-1185">Reference proteome</keyword>
<evidence type="ECO:0000313" key="3">
    <source>
        <dbReference type="EMBL" id="EFY05390.1"/>
    </source>
</evidence>
<dbReference type="HOGENOM" id="CLU_037682_0_0_9"/>
<dbReference type="GO" id="GO:0009446">
    <property type="term" value="P:putrescine biosynthetic process"/>
    <property type="evidence" value="ECO:0007669"/>
    <property type="project" value="InterPro"/>
</dbReference>
<organism evidence="3 4">
    <name type="scientific">Phascolarctobacterium succinatutens YIT 12067</name>
    <dbReference type="NCBI Taxonomy" id="626939"/>
    <lineage>
        <taxon>Bacteria</taxon>
        <taxon>Bacillati</taxon>
        <taxon>Bacillota</taxon>
        <taxon>Negativicutes</taxon>
        <taxon>Acidaminococcales</taxon>
        <taxon>Acidaminococcaceae</taxon>
        <taxon>Phascolarctobacterium</taxon>
    </lineage>
</organism>
<dbReference type="NCBIfam" id="NF010070">
    <property type="entry name" value="PRK13551.1"/>
    <property type="match status" value="1"/>
</dbReference>
<dbReference type="PANTHER" id="PTHR31377:SF0">
    <property type="entry name" value="AGMATINE DEIMINASE-RELATED"/>
    <property type="match status" value="1"/>
</dbReference>
<dbReference type="InterPro" id="IPR007466">
    <property type="entry name" value="Peptidyl-Arg-deiminase_porph"/>
</dbReference>
<reference evidence="3 4" key="1">
    <citation type="submission" date="2011-01" db="EMBL/GenBank/DDBJ databases">
        <authorList>
            <person name="Weinstock G."/>
            <person name="Sodergren E."/>
            <person name="Clifton S."/>
            <person name="Fulton L."/>
            <person name="Fulton B."/>
            <person name="Courtney L."/>
            <person name="Fronick C."/>
            <person name="Harrison M."/>
            <person name="Strong C."/>
            <person name="Farmer C."/>
            <person name="Delahaunty K."/>
            <person name="Markovic C."/>
            <person name="Hall O."/>
            <person name="Minx P."/>
            <person name="Tomlinson C."/>
            <person name="Mitreva M."/>
            <person name="Hou S."/>
            <person name="Chen J."/>
            <person name="Wollam A."/>
            <person name="Pepin K.H."/>
            <person name="Johnson M."/>
            <person name="Bhonagiri V."/>
            <person name="Zhang X."/>
            <person name="Suruliraj S."/>
            <person name="Warren W."/>
            <person name="Chinwalla A."/>
            <person name="Mardis E.R."/>
            <person name="Wilson R.K."/>
        </authorList>
    </citation>
    <scope>NUCLEOTIDE SEQUENCE [LARGE SCALE GENOMIC DNA]</scope>
    <source>
        <strain evidence="3 4">YIT 12067</strain>
    </source>
</reference>
<dbReference type="PANTHER" id="PTHR31377">
    <property type="entry name" value="AGMATINE DEIMINASE-RELATED"/>
    <property type="match status" value="1"/>
</dbReference>
<protein>
    <recommendedName>
        <fullName evidence="2">Putative agmatine deiminase</fullName>
        <ecNumber evidence="2">3.5.3.12</ecNumber>
    </recommendedName>
    <alternativeName>
        <fullName evidence="2">Agmatine iminohydrolase</fullName>
    </alternativeName>
</protein>
<dbReference type="Gene3D" id="3.75.10.10">
    <property type="entry name" value="L-arginine/glycine Amidinotransferase, Chain A"/>
    <property type="match status" value="1"/>
</dbReference>
<comment type="catalytic activity">
    <reaction evidence="2">
        <text>agmatine + H2O = N-carbamoylputrescine + NH4(+)</text>
        <dbReference type="Rhea" id="RHEA:18037"/>
        <dbReference type="ChEBI" id="CHEBI:15377"/>
        <dbReference type="ChEBI" id="CHEBI:28938"/>
        <dbReference type="ChEBI" id="CHEBI:58145"/>
        <dbReference type="ChEBI" id="CHEBI:58318"/>
        <dbReference type="EC" id="3.5.3.12"/>
    </reaction>
</comment>
<dbReference type="EMBL" id="AEVN01000021">
    <property type="protein sequence ID" value="EFY05390.1"/>
    <property type="molecule type" value="Genomic_DNA"/>
</dbReference>
<evidence type="ECO:0000256" key="2">
    <source>
        <dbReference type="HAMAP-Rule" id="MF_01841"/>
    </source>
</evidence>
<sequence>MMLEKNFTPAADGFHMPGEYEPHDGCIIVWPQRPGSWSFGAVAACEAFTAVIKAIAASEKVYVICGAKHFAVAQEYLAGVANVELLAMETDDSWARDIGPTFVVRDGAQGRELRGVNWRFNAWGGEVDGLYPDYEQDDAFAEKFAEHYGAALYDAVPFVLEGGSIHCDGDGTALVTEACLLSAGRNPDLSKEQIEQKLKTYLGVEKVLWIPRGIYNDETNEHVDNVCAFIRPGEVVLAWTDNEADPQYALSKASLDALEQLTDAKGRKIIVHKLPVPAVPVCITEDEVAGFDFVEGEDMREAGERLAASYVNFYFSNDSVVVPAFGGENAASDALAAEILAKLCPERKVVQIPARAILTGGGNIHCITQQIPKGVCL</sequence>
<accession>E8LCF5</accession>
<dbReference type="EC" id="3.5.3.12" evidence="2"/>
<name>E8LCF5_9FIRM</name>
<dbReference type="InterPro" id="IPR017754">
    <property type="entry name" value="Agmatine_deiminase"/>
</dbReference>
<comment type="similarity">
    <text evidence="2">Belongs to the agmatine deiminase family.</text>
</comment>
<dbReference type="GO" id="GO:0004668">
    <property type="term" value="F:protein-arginine deiminase activity"/>
    <property type="evidence" value="ECO:0007669"/>
    <property type="project" value="InterPro"/>
</dbReference>
<evidence type="ECO:0000256" key="1">
    <source>
        <dbReference type="ARBA" id="ARBA00022801"/>
    </source>
</evidence>
<dbReference type="Pfam" id="PF04371">
    <property type="entry name" value="PAD_porph"/>
    <property type="match status" value="1"/>
</dbReference>
<proteinExistence type="inferred from homology"/>
<gene>
    <name evidence="2 3" type="primary">aguA</name>
    <name evidence="3" type="ORF">HMPREF9443_00524</name>
</gene>
<comment type="caution">
    <text evidence="3">The sequence shown here is derived from an EMBL/GenBank/DDBJ whole genome shotgun (WGS) entry which is preliminary data.</text>
</comment>
<dbReference type="AlphaFoldDB" id="E8LCF5"/>
<keyword evidence="1 2" id="KW-0378">Hydrolase</keyword>
<feature type="active site" description="Amidino-cysteine intermediate" evidence="2">
    <location>
        <position position="366"/>
    </location>
</feature>
<dbReference type="eggNOG" id="COG2957">
    <property type="taxonomic scope" value="Bacteria"/>
</dbReference>